<evidence type="ECO:0000256" key="2">
    <source>
        <dbReference type="ARBA" id="ARBA00010231"/>
    </source>
</evidence>
<dbReference type="InterPro" id="IPR005841">
    <property type="entry name" value="Alpha-D-phosphohexomutase_SF"/>
</dbReference>
<comment type="caution">
    <text evidence="11">The sequence shown here is derived from an EMBL/GenBank/DDBJ whole genome shotgun (WGS) entry which is preliminary data.</text>
</comment>
<dbReference type="PROSITE" id="PS00710">
    <property type="entry name" value="PGM_PMM"/>
    <property type="match status" value="1"/>
</dbReference>
<dbReference type="SUPFAM" id="SSF53738">
    <property type="entry name" value="Phosphoglucomutase, first 3 domains"/>
    <property type="match status" value="3"/>
</dbReference>
<proteinExistence type="inferred from homology"/>
<organism evidence="11 12">
    <name type="scientific">Anditalea andensis</name>
    <dbReference type="NCBI Taxonomy" id="1048983"/>
    <lineage>
        <taxon>Bacteria</taxon>
        <taxon>Pseudomonadati</taxon>
        <taxon>Bacteroidota</taxon>
        <taxon>Cytophagia</taxon>
        <taxon>Cytophagales</taxon>
        <taxon>Cytophagaceae</taxon>
        <taxon>Anditalea</taxon>
    </lineage>
</organism>
<comment type="similarity">
    <text evidence="2 7">Belongs to the phosphohexose mutase family.</text>
</comment>
<keyword evidence="4 7" id="KW-0479">Metal-binding</keyword>
<dbReference type="Proteomes" id="UP000027821">
    <property type="component" value="Unassembled WGS sequence"/>
</dbReference>
<dbReference type="PANTHER" id="PTHR45745:SF1">
    <property type="entry name" value="PHOSPHOGLUCOMUTASE 2B-RELATED"/>
    <property type="match status" value="1"/>
</dbReference>
<dbReference type="SUPFAM" id="SSF55957">
    <property type="entry name" value="Phosphoglucomutase, C-terminal domain"/>
    <property type="match status" value="1"/>
</dbReference>
<evidence type="ECO:0000259" key="8">
    <source>
        <dbReference type="Pfam" id="PF02878"/>
    </source>
</evidence>
<dbReference type="OrthoDB" id="9806956at2"/>
<gene>
    <name evidence="11" type="ORF">EL17_10065</name>
</gene>
<dbReference type="GO" id="GO:0005975">
    <property type="term" value="P:carbohydrate metabolic process"/>
    <property type="evidence" value="ECO:0007669"/>
    <property type="project" value="InterPro"/>
</dbReference>
<evidence type="ECO:0000256" key="3">
    <source>
        <dbReference type="ARBA" id="ARBA00022553"/>
    </source>
</evidence>
<evidence type="ECO:0000259" key="9">
    <source>
        <dbReference type="Pfam" id="PF02879"/>
    </source>
</evidence>
<dbReference type="PRINTS" id="PR00509">
    <property type="entry name" value="PGMPMM"/>
</dbReference>
<dbReference type="RefSeq" id="WP_035073847.1">
    <property type="nucleotide sequence ID" value="NZ_JMIH01000018.1"/>
</dbReference>
<dbReference type="InterPro" id="IPR005845">
    <property type="entry name" value="A-D-PHexomutase_a/b/a-II"/>
</dbReference>
<evidence type="ECO:0000256" key="1">
    <source>
        <dbReference type="ARBA" id="ARBA00001946"/>
    </source>
</evidence>
<accession>A0A074L1T9</accession>
<dbReference type="GO" id="GO:0006166">
    <property type="term" value="P:purine ribonucleoside salvage"/>
    <property type="evidence" value="ECO:0007669"/>
    <property type="project" value="TreeGrafter"/>
</dbReference>
<feature type="domain" description="Alpha-D-phosphohexomutase alpha/beta/alpha" evidence="10">
    <location>
        <begin position="323"/>
        <end position="441"/>
    </location>
</feature>
<keyword evidence="12" id="KW-1185">Reference proteome</keyword>
<dbReference type="InterPro" id="IPR016066">
    <property type="entry name" value="A-D-PHexomutase_CS"/>
</dbReference>
<dbReference type="eggNOG" id="COG1109">
    <property type="taxonomic scope" value="Bacteria"/>
</dbReference>
<comment type="cofactor">
    <cofactor evidence="1">
        <name>Mg(2+)</name>
        <dbReference type="ChEBI" id="CHEBI:18420"/>
    </cofactor>
</comment>
<evidence type="ECO:0000256" key="5">
    <source>
        <dbReference type="ARBA" id="ARBA00022842"/>
    </source>
</evidence>
<dbReference type="GO" id="GO:0000287">
    <property type="term" value="F:magnesium ion binding"/>
    <property type="evidence" value="ECO:0007669"/>
    <property type="project" value="InterPro"/>
</dbReference>
<dbReference type="Pfam" id="PF02878">
    <property type="entry name" value="PGM_PMM_I"/>
    <property type="match status" value="1"/>
</dbReference>
<feature type="domain" description="Alpha-D-phosphohexomutase alpha/beta/alpha" evidence="9">
    <location>
        <begin position="209"/>
        <end position="311"/>
    </location>
</feature>
<keyword evidence="6" id="KW-0413">Isomerase</keyword>
<evidence type="ECO:0000259" key="10">
    <source>
        <dbReference type="Pfam" id="PF02880"/>
    </source>
</evidence>
<dbReference type="InterPro" id="IPR016055">
    <property type="entry name" value="A-D-PHexomutase_a/b/a-I/II/III"/>
</dbReference>
<evidence type="ECO:0000313" key="11">
    <source>
        <dbReference type="EMBL" id="KEO73838.1"/>
    </source>
</evidence>
<reference evidence="11 12" key="1">
    <citation type="submission" date="2014-04" db="EMBL/GenBank/DDBJ databases">
        <title>Characterization and application of a salt tolerant electro-active bacterium.</title>
        <authorList>
            <person name="Yang L."/>
            <person name="Wei S."/>
            <person name="Tay Q.X.M."/>
        </authorList>
    </citation>
    <scope>NUCLEOTIDE SEQUENCE [LARGE SCALE GENOMIC DNA]</scope>
    <source>
        <strain evidence="11 12">LY1</strain>
    </source>
</reference>
<dbReference type="AlphaFoldDB" id="A0A074L1T9"/>
<dbReference type="EMBL" id="JMIH01000018">
    <property type="protein sequence ID" value="KEO73838.1"/>
    <property type="molecule type" value="Genomic_DNA"/>
</dbReference>
<protein>
    <submittedName>
        <fullName evidence="11">Phosphoglucomutase</fullName>
    </submittedName>
</protein>
<dbReference type="STRING" id="1048983.EL17_10065"/>
<dbReference type="InterPro" id="IPR036900">
    <property type="entry name" value="A-D-PHexomutase_C_sf"/>
</dbReference>
<keyword evidence="3" id="KW-0597">Phosphoprotein</keyword>
<evidence type="ECO:0000256" key="4">
    <source>
        <dbReference type="ARBA" id="ARBA00022723"/>
    </source>
</evidence>
<dbReference type="InterPro" id="IPR005846">
    <property type="entry name" value="A-D-PHexomutase_a/b/a-III"/>
</dbReference>
<sequence>MADIAIIQKAEHWLNSDIDEQSKIEIQQLLASEDKTELTDSFYKDLEFGTGGLRGLMGVGSNRMNVYTVAMATQGLANYLLSSFPNQEIKVAITHDSRINNTLFADTTANVFTANGIKVLYFRDQRPTPMLSFAIRHFGCKSGVMVTASHNPKEYNGYKAYWDDGAQIVAPHDTNIILEVQKIDSFDKVRWDKNDSLIEYIEEDFDLVYLNEVKKLSISPEALITQRDMPIVFSPIHGSSGKMVPAALKVFGFENIHVVKEQAEPDGNFPTVIYPNPEEAEALSLSLKLGKEVNAELVLACDPDGDRYAAAIPNEYGEFELLNGNQTGAILIHYLLSNMREHGRLTGEQFVVSTIVTTDLIGEIAREFGVKYYSTLTGFKNIAMVIREKEGSEVYVGGGEESYGFLIGDFVRDKDGVSACAMLAEAVAHYKSKGMNLFDVLSEIYYKHNFYKEALISVTKKGKDGAEQIQQLMQGFRSSKPTHINGIKVNRIVDVDRGRIYDLENDTEQELILDRSNVLQFYLEDGSKISARPSGTEPKIKYYISVNEPLPNRGAYRKVEEILDNKIADLKKFFE</sequence>
<evidence type="ECO:0000256" key="7">
    <source>
        <dbReference type="RuleBase" id="RU004326"/>
    </source>
</evidence>
<name>A0A074L1T9_9BACT</name>
<dbReference type="Gene3D" id="3.40.120.10">
    <property type="entry name" value="Alpha-D-Glucose-1,6-Bisphosphate, subunit A, domain 3"/>
    <property type="match status" value="3"/>
</dbReference>
<dbReference type="Pfam" id="PF02879">
    <property type="entry name" value="PGM_PMM_II"/>
    <property type="match status" value="1"/>
</dbReference>
<feature type="domain" description="Alpha-D-phosphohexomutase alpha/beta/alpha" evidence="8">
    <location>
        <begin position="47"/>
        <end position="184"/>
    </location>
</feature>
<dbReference type="CDD" id="cd05799">
    <property type="entry name" value="PGM2"/>
    <property type="match status" value="1"/>
</dbReference>
<dbReference type="PANTHER" id="PTHR45745">
    <property type="entry name" value="PHOSPHOMANNOMUTASE 45A"/>
    <property type="match status" value="1"/>
</dbReference>
<dbReference type="InterPro" id="IPR005844">
    <property type="entry name" value="A-D-PHexomutase_a/b/a-I"/>
</dbReference>
<dbReference type="Pfam" id="PF02880">
    <property type="entry name" value="PGM_PMM_III"/>
    <property type="match status" value="1"/>
</dbReference>
<evidence type="ECO:0000256" key="6">
    <source>
        <dbReference type="ARBA" id="ARBA00023235"/>
    </source>
</evidence>
<keyword evidence="5 7" id="KW-0460">Magnesium</keyword>
<dbReference type="GO" id="GO:0008973">
    <property type="term" value="F:phosphopentomutase activity"/>
    <property type="evidence" value="ECO:0007669"/>
    <property type="project" value="TreeGrafter"/>
</dbReference>
<evidence type="ECO:0000313" key="12">
    <source>
        <dbReference type="Proteomes" id="UP000027821"/>
    </source>
</evidence>
<dbReference type="Gene3D" id="3.30.310.50">
    <property type="entry name" value="Alpha-D-phosphohexomutase, C-terminal domain"/>
    <property type="match status" value="1"/>
</dbReference>